<name>A0A382LVL8_9ZZZZ</name>
<accession>A0A382LVL8</accession>
<dbReference type="InterPro" id="IPR011444">
    <property type="entry name" value="DUF1549"/>
</dbReference>
<dbReference type="PANTHER" id="PTHR35889:SF3">
    <property type="entry name" value="F-BOX DOMAIN-CONTAINING PROTEIN"/>
    <property type="match status" value="1"/>
</dbReference>
<sequence>MTSFFSCFVGLVFAASAVASANDNAWETELAERARWWSLQPLKQAEPPMVEDSKWSLTAVDRFVLDRLTKESLTPAPPADPGILMRRLSFVLTGLPPTPEQFKRWSSHNDLSRVTEELLASAHFGERIARHWMDVARYADTYGYEWDNPAKGSWRYRDYLIRAFNADVGFDQLIRE</sequence>
<protein>
    <recommendedName>
        <fullName evidence="1">DUF1549 domain-containing protein</fullName>
    </recommendedName>
</protein>
<gene>
    <name evidence="2" type="ORF">METZ01_LOCUS293653</name>
</gene>
<reference evidence="2" key="1">
    <citation type="submission" date="2018-05" db="EMBL/GenBank/DDBJ databases">
        <authorList>
            <person name="Lanie J.A."/>
            <person name="Ng W.-L."/>
            <person name="Kazmierczak K.M."/>
            <person name="Andrzejewski T.M."/>
            <person name="Davidsen T.M."/>
            <person name="Wayne K.J."/>
            <person name="Tettelin H."/>
            <person name="Glass J.I."/>
            <person name="Rusch D."/>
            <person name="Podicherti R."/>
            <person name="Tsui H.-C.T."/>
            <person name="Winkler M.E."/>
        </authorList>
    </citation>
    <scope>NUCLEOTIDE SEQUENCE</scope>
</reference>
<proteinExistence type="predicted"/>
<dbReference type="AlphaFoldDB" id="A0A382LVL8"/>
<evidence type="ECO:0000259" key="1">
    <source>
        <dbReference type="Pfam" id="PF07583"/>
    </source>
</evidence>
<organism evidence="2">
    <name type="scientific">marine metagenome</name>
    <dbReference type="NCBI Taxonomy" id="408172"/>
    <lineage>
        <taxon>unclassified sequences</taxon>
        <taxon>metagenomes</taxon>
        <taxon>ecological metagenomes</taxon>
    </lineage>
</organism>
<dbReference type="PANTHER" id="PTHR35889">
    <property type="entry name" value="CYCLOINULO-OLIGOSACCHARIDE FRUCTANOTRANSFERASE-RELATED"/>
    <property type="match status" value="1"/>
</dbReference>
<feature type="non-terminal residue" evidence="2">
    <location>
        <position position="176"/>
    </location>
</feature>
<dbReference type="EMBL" id="UINC01089582">
    <property type="protein sequence ID" value="SVC40799.1"/>
    <property type="molecule type" value="Genomic_DNA"/>
</dbReference>
<feature type="domain" description="DUF1549" evidence="1">
    <location>
        <begin position="60"/>
        <end position="176"/>
    </location>
</feature>
<dbReference type="Pfam" id="PF07583">
    <property type="entry name" value="PSCyt2"/>
    <property type="match status" value="1"/>
</dbReference>
<evidence type="ECO:0000313" key="2">
    <source>
        <dbReference type="EMBL" id="SVC40799.1"/>
    </source>
</evidence>